<dbReference type="EMBL" id="DXIJ01000042">
    <property type="protein sequence ID" value="HIV85599.1"/>
    <property type="molecule type" value="Genomic_DNA"/>
</dbReference>
<keyword evidence="10 13" id="KW-0233">DNA recombination</keyword>
<evidence type="ECO:0000256" key="7">
    <source>
        <dbReference type="ARBA" id="ARBA00022801"/>
    </source>
</evidence>
<dbReference type="GO" id="GO:0006281">
    <property type="term" value="P:DNA repair"/>
    <property type="evidence" value="ECO:0007669"/>
    <property type="project" value="UniProtKB-UniRule"/>
</dbReference>
<reference evidence="15" key="2">
    <citation type="submission" date="2021-04" db="EMBL/GenBank/DDBJ databases">
        <authorList>
            <person name="Gilroy R."/>
        </authorList>
    </citation>
    <scope>NUCLEOTIDE SEQUENCE</scope>
    <source>
        <strain evidence="15">5790</strain>
    </source>
</reference>
<dbReference type="PROSITE" id="PS01321">
    <property type="entry name" value="RUVC"/>
    <property type="match status" value="1"/>
</dbReference>
<dbReference type="GO" id="GO:0000287">
    <property type="term" value="F:magnesium ion binding"/>
    <property type="evidence" value="ECO:0007669"/>
    <property type="project" value="UniProtKB-UniRule"/>
</dbReference>
<dbReference type="NCBIfam" id="TIGR00228">
    <property type="entry name" value="ruvC"/>
    <property type="match status" value="1"/>
</dbReference>
<dbReference type="NCBIfam" id="NF000711">
    <property type="entry name" value="PRK00039.2-1"/>
    <property type="match status" value="1"/>
</dbReference>
<dbReference type="InterPro" id="IPR036397">
    <property type="entry name" value="RNaseH_sf"/>
</dbReference>
<comment type="subunit">
    <text evidence="13">Homodimer which binds Holliday junction (HJ) DNA. The HJ becomes 2-fold symmetrical on binding to RuvC with unstacked arms; it has a different conformation from HJ DNA in complex with RuvA. In the full resolvosome a probable DNA-RuvA(4)-RuvB(12)-RuvC(2) complex forms which resolves the HJ.</text>
</comment>
<comment type="function">
    <text evidence="13">The RuvA-RuvB-RuvC complex processes Holliday junction (HJ) DNA during genetic recombination and DNA repair. Endonuclease that resolves HJ intermediates. Cleaves cruciform DNA by making single-stranded nicks across the HJ at symmetrical positions within the homologous arms, yielding a 5'-phosphate and a 3'-hydroxyl group; requires a central core of homology in the junction. The consensus cleavage sequence is 5'-(A/T)TT(C/G)-3'. Cleavage occurs on the 3'-side of the TT dinucleotide at the point of strand exchange. HJ branch migration catalyzed by RuvA-RuvB allows RuvC to scan DNA until it finds its consensus sequence, where it cleaves and resolves the cruciform DNA.</text>
</comment>
<evidence type="ECO:0000256" key="11">
    <source>
        <dbReference type="ARBA" id="ARBA00023204"/>
    </source>
</evidence>
<keyword evidence="4 13" id="KW-0479">Metal-binding</keyword>
<dbReference type="SUPFAM" id="SSF53098">
    <property type="entry name" value="Ribonuclease H-like"/>
    <property type="match status" value="1"/>
</dbReference>
<comment type="subcellular location">
    <subcellularLocation>
        <location evidence="13">Cytoplasm</location>
    </subcellularLocation>
</comment>
<dbReference type="FunFam" id="3.30.420.10:FF:000002">
    <property type="entry name" value="Crossover junction endodeoxyribonuclease RuvC"/>
    <property type="match status" value="1"/>
</dbReference>
<dbReference type="PANTHER" id="PTHR30194:SF3">
    <property type="entry name" value="CROSSOVER JUNCTION ENDODEOXYRIBONUCLEASE RUVC"/>
    <property type="match status" value="1"/>
</dbReference>
<keyword evidence="2 13" id="KW-0963">Cytoplasm</keyword>
<evidence type="ECO:0000256" key="1">
    <source>
        <dbReference type="ARBA" id="ARBA00009518"/>
    </source>
</evidence>
<evidence type="ECO:0000256" key="10">
    <source>
        <dbReference type="ARBA" id="ARBA00023172"/>
    </source>
</evidence>
<feature type="active site" evidence="13">
    <location>
        <position position="7"/>
    </location>
</feature>
<dbReference type="Gene3D" id="3.30.420.10">
    <property type="entry name" value="Ribonuclease H-like superfamily/Ribonuclease H"/>
    <property type="match status" value="1"/>
</dbReference>
<dbReference type="HAMAP" id="MF_00034">
    <property type="entry name" value="RuvC"/>
    <property type="match status" value="1"/>
</dbReference>
<dbReference type="InterPro" id="IPR012337">
    <property type="entry name" value="RNaseH-like_sf"/>
</dbReference>
<evidence type="ECO:0000313" key="16">
    <source>
        <dbReference type="Proteomes" id="UP000824162"/>
    </source>
</evidence>
<keyword evidence="11 13" id="KW-0234">DNA repair</keyword>
<proteinExistence type="inferred from homology"/>
<evidence type="ECO:0000256" key="13">
    <source>
        <dbReference type="HAMAP-Rule" id="MF_00034"/>
    </source>
</evidence>
<comment type="cofactor">
    <cofactor evidence="13">
        <name>Mg(2+)</name>
        <dbReference type="ChEBI" id="CHEBI:18420"/>
    </cofactor>
    <text evidence="13">Binds 2 Mg(2+) ion per subunit.</text>
</comment>
<protein>
    <recommendedName>
        <fullName evidence="13 14">Crossover junction endodeoxyribonuclease RuvC</fullName>
        <ecNumber evidence="13 14">3.1.21.10</ecNumber>
    </recommendedName>
    <alternativeName>
        <fullName evidence="13">Holliday junction nuclease RuvC</fullName>
    </alternativeName>
    <alternativeName>
        <fullName evidence="13">Holliday junction resolvase RuvC</fullName>
    </alternativeName>
</protein>
<feature type="binding site" evidence="13">
    <location>
        <position position="7"/>
    </location>
    <ligand>
        <name>Mg(2+)</name>
        <dbReference type="ChEBI" id="CHEBI:18420"/>
        <label>1</label>
    </ligand>
</feature>
<name>A0A9D1PPJ0_9FIRM</name>
<evidence type="ECO:0000256" key="8">
    <source>
        <dbReference type="ARBA" id="ARBA00022842"/>
    </source>
</evidence>
<dbReference type="Proteomes" id="UP000824162">
    <property type="component" value="Unassembled WGS sequence"/>
</dbReference>
<evidence type="ECO:0000256" key="9">
    <source>
        <dbReference type="ARBA" id="ARBA00023125"/>
    </source>
</evidence>
<evidence type="ECO:0000256" key="12">
    <source>
        <dbReference type="ARBA" id="ARBA00029354"/>
    </source>
</evidence>
<dbReference type="AlphaFoldDB" id="A0A9D1PPJ0"/>
<evidence type="ECO:0000256" key="4">
    <source>
        <dbReference type="ARBA" id="ARBA00022723"/>
    </source>
</evidence>
<evidence type="ECO:0000256" key="3">
    <source>
        <dbReference type="ARBA" id="ARBA00022722"/>
    </source>
</evidence>
<reference evidence="15" key="1">
    <citation type="journal article" date="2021" name="PeerJ">
        <title>Extensive microbial diversity within the chicken gut microbiome revealed by metagenomics and culture.</title>
        <authorList>
            <person name="Gilroy R."/>
            <person name="Ravi A."/>
            <person name="Getino M."/>
            <person name="Pursley I."/>
            <person name="Horton D.L."/>
            <person name="Alikhan N.F."/>
            <person name="Baker D."/>
            <person name="Gharbi K."/>
            <person name="Hall N."/>
            <person name="Watson M."/>
            <person name="Adriaenssens E.M."/>
            <person name="Foster-Nyarko E."/>
            <person name="Jarju S."/>
            <person name="Secka A."/>
            <person name="Antonio M."/>
            <person name="Oren A."/>
            <person name="Chaudhuri R.R."/>
            <person name="La Ragione R."/>
            <person name="Hildebrand F."/>
            <person name="Pallen M.J."/>
        </authorList>
    </citation>
    <scope>NUCLEOTIDE SEQUENCE</scope>
    <source>
        <strain evidence="15">5790</strain>
    </source>
</reference>
<dbReference type="GO" id="GO:0048476">
    <property type="term" value="C:Holliday junction resolvase complex"/>
    <property type="evidence" value="ECO:0007669"/>
    <property type="project" value="UniProtKB-UniRule"/>
</dbReference>
<evidence type="ECO:0000313" key="15">
    <source>
        <dbReference type="EMBL" id="HIV85599.1"/>
    </source>
</evidence>
<dbReference type="GO" id="GO:0005737">
    <property type="term" value="C:cytoplasm"/>
    <property type="evidence" value="ECO:0007669"/>
    <property type="project" value="UniProtKB-SubCell"/>
</dbReference>
<gene>
    <name evidence="13 15" type="primary">ruvC</name>
    <name evidence="15" type="ORF">H9900_02180</name>
</gene>
<keyword evidence="6 13" id="KW-0227">DNA damage</keyword>
<keyword evidence="9 13" id="KW-0238">DNA-binding</keyword>
<dbReference type="PRINTS" id="PR00696">
    <property type="entry name" value="RSOLVASERUVC"/>
</dbReference>
<dbReference type="InterPro" id="IPR002176">
    <property type="entry name" value="X-over_junc_endoDNase_RuvC"/>
</dbReference>
<feature type="binding site" evidence="13">
    <location>
        <position position="67"/>
    </location>
    <ligand>
        <name>Mg(2+)</name>
        <dbReference type="ChEBI" id="CHEBI:18420"/>
        <label>2</label>
    </ligand>
</feature>
<comment type="catalytic activity">
    <reaction evidence="12 13">
        <text>Endonucleolytic cleavage at a junction such as a reciprocal single-stranded crossover between two homologous DNA duplexes (Holliday junction).</text>
        <dbReference type="EC" id="3.1.21.10"/>
    </reaction>
</comment>
<feature type="binding site" evidence="13">
    <location>
        <position position="140"/>
    </location>
    <ligand>
        <name>Mg(2+)</name>
        <dbReference type="ChEBI" id="CHEBI:18420"/>
        <label>1</label>
    </ligand>
</feature>
<evidence type="ECO:0000256" key="6">
    <source>
        <dbReference type="ARBA" id="ARBA00022763"/>
    </source>
</evidence>
<keyword evidence="3 13" id="KW-0540">Nuclease</keyword>
<dbReference type="GO" id="GO:0006310">
    <property type="term" value="P:DNA recombination"/>
    <property type="evidence" value="ECO:0007669"/>
    <property type="project" value="UniProtKB-UniRule"/>
</dbReference>
<evidence type="ECO:0000256" key="2">
    <source>
        <dbReference type="ARBA" id="ARBA00022490"/>
    </source>
</evidence>
<comment type="similarity">
    <text evidence="1 13">Belongs to the RuvC family.</text>
</comment>
<dbReference type="PANTHER" id="PTHR30194">
    <property type="entry name" value="CROSSOVER JUNCTION ENDODEOXYRIBONUCLEASE RUVC"/>
    <property type="match status" value="1"/>
</dbReference>
<dbReference type="CDD" id="cd16962">
    <property type="entry name" value="RuvC"/>
    <property type="match status" value="1"/>
</dbReference>
<dbReference type="EC" id="3.1.21.10" evidence="13 14"/>
<comment type="caution">
    <text evidence="15">The sequence shown here is derived from an EMBL/GenBank/DDBJ whole genome shotgun (WGS) entry which is preliminary data.</text>
</comment>
<dbReference type="GO" id="GO:0008821">
    <property type="term" value="F:crossover junction DNA endonuclease activity"/>
    <property type="evidence" value="ECO:0007669"/>
    <property type="project" value="UniProtKB-UniRule"/>
</dbReference>
<evidence type="ECO:0000256" key="5">
    <source>
        <dbReference type="ARBA" id="ARBA00022759"/>
    </source>
</evidence>
<keyword evidence="7 13" id="KW-0378">Hydrolase</keyword>
<dbReference type="GO" id="GO:0003677">
    <property type="term" value="F:DNA binding"/>
    <property type="evidence" value="ECO:0007669"/>
    <property type="project" value="UniProtKB-KW"/>
</dbReference>
<sequence>MRILGIDPGYAIVGYGVIDYKDNKFKTVEYGAITTDAGDDMNLRLKSIYDDLNTVIERTAPEFLAIEELFFNSNQKTAINVAQARGVLILSAINHGLRVFEYTPLQVKQAVVGYGRAEKNQVQQLIKIMLGLEKVPKPDDTADALALAVCHAHSYNPALSRMIDLKSIK</sequence>
<dbReference type="InterPro" id="IPR020563">
    <property type="entry name" value="X-over_junc_endoDNase_Mg_BS"/>
</dbReference>
<keyword evidence="8 13" id="KW-0460">Magnesium</keyword>
<feature type="active site" evidence="13">
    <location>
        <position position="140"/>
    </location>
</feature>
<feature type="active site" evidence="13">
    <location>
        <position position="67"/>
    </location>
</feature>
<dbReference type="Pfam" id="PF02075">
    <property type="entry name" value="RuvC"/>
    <property type="match status" value="1"/>
</dbReference>
<accession>A0A9D1PPJ0</accession>
<organism evidence="15 16">
    <name type="scientific">Candidatus Monoglobus merdigallinarum</name>
    <dbReference type="NCBI Taxonomy" id="2838698"/>
    <lineage>
        <taxon>Bacteria</taxon>
        <taxon>Bacillati</taxon>
        <taxon>Bacillota</taxon>
        <taxon>Clostridia</taxon>
        <taxon>Monoglobales</taxon>
        <taxon>Monoglobaceae</taxon>
        <taxon>Monoglobus</taxon>
    </lineage>
</organism>
<evidence type="ECO:0000256" key="14">
    <source>
        <dbReference type="NCBIfam" id="TIGR00228"/>
    </source>
</evidence>
<keyword evidence="5 13" id="KW-0255">Endonuclease</keyword>